<feature type="domain" description="EAL" evidence="1">
    <location>
        <begin position="149"/>
        <end position="190"/>
    </location>
</feature>
<dbReference type="Pfam" id="PF09536">
    <property type="entry name" value="DUF2378"/>
    <property type="match status" value="1"/>
</dbReference>
<evidence type="ECO:0000313" key="3">
    <source>
        <dbReference type="Proteomes" id="UP000182229"/>
    </source>
</evidence>
<reference evidence="3" key="1">
    <citation type="submission" date="2016-11" db="EMBL/GenBank/DDBJ databases">
        <authorList>
            <person name="Shukria A."/>
            <person name="Stevens D.C."/>
        </authorList>
    </citation>
    <scope>NUCLEOTIDE SEQUENCE [LARGE SCALE GENOMIC DNA]</scope>
    <source>
        <strain evidence="3">Cbfe23</strain>
    </source>
</reference>
<organism evidence="2 3">
    <name type="scientific">Cystobacter ferrugineus</name>
    <dbReference type="NCBI Taxonomy" id="83449"/>
    <lineage>
        <taxon>Bacteria</taxon>
        <taxon>Pseudomonadati</taxon>
        <taxon>Myxococcota</taxon>
        <taxon>Myxococcia</taxon>
        <taxon>Myxococcales</taxon>
        <taxon>Cystobacterineae</taxon>
        <taxon>Archangiaceae</taxon>
        <taxon>Cystobacter</taxon>
    </lineage>
</organism>
<gene>
    <name evidence="2" type="ORF">BON30_01865</name>
</gene>
<accession>A0A1L9BI64</accession>
<dbReference type="Proteomes" id="UP000182229">
    <property type="component" value="Unassembled WGS sequence"/>
</dbReference>
<sequence>MESTSPQARTSTYAAQLRIPSCVFEGLFVRGMRPDPALTKALAQEGYDPRCPEVDYPIQVWKRCMSQARYLAYGTLSDDEAYRALGRQLSEGFAKTPLGRIAAVGLPMMGPSRALERLPRYLGMMGRSELQVQSVSLGERVRRVSIPDIHNPPELYAGALEVVLEYAHAHQPIIHVDDRSQQGFRLLVRW</sequence>
<comment type="caution">
    <text evidence="2">The sequence shown here is derived from an EMBL/GenBank/DDBJ whole genome shotgun (WGS) entry which is preliminary data.</text>
</comment>
<keyword evidence="3" id="KW-1185">Reference proteome</keyword>
<dbReference type="EMBL" id="MPIN01000001">
    <property type="protein sequence ID" value="OJH41994.1"/>
    <property type="molecule type" value="Genomic_DNA"/>
</dbReference>
<dbReference type="OrthoDB" id="5509258at2"/>
<dbReference type="PROSITE" id="PS50883">
    <property type="entry name" value="EAL"/>
    <property type="match status" value="1"/>
</dbReference>
<dbReference type="InterPro" id="IPR011751">
    <property type="entry name" value="Mxa_paralog_2265"/>
</dbReference>
<dbReference type="NCBIfam" id="TIGR02265">
    <property type="entry name" value="Mxa_TIGR02265"/>
    <property type="match status" value="1"/>
</dbReference>
<dbReference type="InterPro" id="IPR001633">
    <property type="entry name" value="EAL_dom"/>
</dbReference>
<dbReference type="STRING" id="83449.BON30_01865"/>
<reference evidence="2 3" key="2">
    <citation type="submission" date="2016-12" db="EMBL/GenBank/DDBJ databases">
        <title>Draft Genome Sequence of Cystobacter ferrugineus Strain Cbfe23.</title>
        <authorList>
            <person name="Akbar S."/>
            <person name="Dowd S.E."/>
            <person name="Stevens D.C."/>
        </authorList>
    </citation>
    <scope>NUCLEOTIDE SEQUENCE [LARGE SCALE GENOMIC DNA]</scope>
    <source>
        <strain evidence="2 3">Cbfe23</strain>
    </source>
</reference>
<protein>
    <recommendedName>
        <fullName evidence="1">EAL domain-containing protein</fullName>
    </recommendedName>
</protein>
<proteinExistence type="predicted"/>
<dbReference type="AlphaFoldDB" id="A0A1L9BI64"/>
<dbReference type="RefSeq" id="WP_071896090.1">
    <property type="nucleotide sequence ID" value="NZ_MPIN01000001.1"/>
</dbReference>
<name>A0A1L9BI64_9BACT</name>
<evidence type="ECO:0000313" key="2">
    <source>
        <dbReference type="EMBL" id="OJH41994.1"/>
    </source>
</evidence>
<evidence type="ECO:0000259" key="1">
    <source>
        <dbReference type="PROSITE" id="PS50883"/>
    </source>
</evidence>